<keyword evidence="7 15" id="KW-0732">Signal</keyword>
<evidence type="ECO:0000256" key="1">
    <source>
        <dbReference type="ARBA" id="ARBA00004571"/>
    </source>
</evidence>
<dbReference type="RefSeq" id="WP_284186359.1">
    <property type="nucleotide sequence ID" value="NZ_BSPX01000002.1"/>
</dbReference>
<dbReference type="InterPro" id="IPR049712">
    <property type="entry name" value="Poly_export"/>
</dbReference>
<evidence type="ECO:0000256" key="2">
    <source>
        <dbReference type="ARBA" id="ARBA00009450"/>
    </source>
</evidence>
<keyword evidence="10" id="KW-0626">Porin</keyword>
<feature type="chain" id="PRO_5045748751" evidence="15">
    <location>
        <begin position="25"/>
        <end position="394"/>
    </location>
</feature>
<evidence type="ECO:0000259" key="16">
    <source>
        <dbReference type="Pfam" id="PF02563"/>
    </source>
</evidence>
<evidence type="ECO:0000256" key="6">
    <source>
        <dbReference type="ARBA" id="ARBA00022692"/>
    </source>
</evidence>
<dbReference type="Proteomes" id="UP001157167">
    <property type="component" value="Unassembled WGS sequence"/>
</dbReference>
<feature type="domain" description="SLBB" evidence="18">
    <location>
        <begin position="275"/>
        <end position="356"/>
    </location>
</feature>
<evidence type="ECO:0000256" key="7">
    <source>
        <dbReference type="ARBA" id="ARBA00022729"/>
    </source>
</evidence>
<gene>
    <name evidence="19" type="ORF">GCM10007933_02180</name>
</gene>
<feature type="domain" description="Polysaccharide export protein N-terminal" evidence="16">
    <location>
        <begin position="99"/>
        <end position="184"/>
    </location>
</feature>
<evidence type="ECO:0000256" key="14">
    <source>
        <dbReference type="ARBA" id="ARBA00023288"/>
    </source>
</evidence>
<evidence type="ECO:0000256" key="4">
    <source>
        <dbReference type="ARBA" id="ARBA00022452"/>
    </source>
</evidence>
<keyword evidence="6" id="KW-0812">Transmembrane</keyword>
<evidence type="ECO:0000259" key="17">
    <source>
        <dbReference type="Pfam" id="PF18412"/>
    </source>
</evidence>
<keyword evidence="14" id="KW-0449">Lipoprotein</keyword>
<dbReference type="Gene3D" id="3.10.560.10">
    <property type="entry name" value="Outer membrane lipoprotein wza domain like"/>
    <property type="match status" value="2"/>
</dbReference>
<dbReference type="InterPro" id="IPR003715">
    <property type="entry name" value="Poly_export_N"/>
</dbReference>
<keyword evidence="8" id="KW-0625">Polysaccharide transport</keyword>
<evidence type="ECO:0000256" key="13">
    <source>
        <dbReference type="ARBA" id="ARBA00023237"/>
    </source>
</evidence>
<evidence type="ECO:0000256" key="15">
    <source>
        <dbReference type="SAM" id="SignalP"/>
    </source>
</evidence>
<keyword evidence="3" id="KW-0813">Transport</keyword>
<dbReference type="InterPro" id="IPR040716">
    <property type="entry name" value="Wza_C"/>
</dbReference>
<evidence type="ECO:0000256" key="8">
    <source>
        <dbReference type="ARBA" id="ARBA00023047"/>
    </source>
</evidence>
<sequence>MPAKSRMASSLLLAIVCASLGACAVVPGDKAYGLRDQQSSVKLPVRQAEAAEPVPANVNIKPITAELIIEQMKLAAAERPTATNTNLTGRGGKPAAPSAAVPDYKVGPGDVLTIIVWDHPELTTPAGQYRSADQAGTVVNEDGTIYYPYVGTLQVAGKTSRQIREMLIARLAKFIERVQLDVRVAAFRSQRIYVVGEVAKPGQLSISDVPMTVLEAVNQAGGFGPEADHSRVLLTRKGTTFRVDIQAMYENGATEQNALLEHGDILNVQDRSFNKIFVLGAVQKPGSLVMTKKRSTLAEALADTGYIAQDQANPKWIYVMRGESETPELFHLDGSSPDAMLLADRFPLRPRDIVYVDAADVVRWNRVMSNILPTATTLYQTSLTRYPLFGGRNP</sequence>
<feature type="signal peptide" evidence="15">
    <location>
        <begin position="1"/>
        <end position="24"/>
    </location>
</feature>
<protein>
    <submittedName>
        <fullName evidence="19">Polysaccharide export protein Wza</fullName>
    </submittedName>
</protein>
<evidence type="ECO:0000313" key="19">
    <source>
        <dbReference type="EMBL" id="GLT20766.1"/>
    </source>
</evidence>
<evidence type="ECO:0000256" key="3">
    <source>
        <dbReference type="ARBA" id="ARBA00022448"/>
    </source>
</evidence>
<keyword evidence="13" id="KW-0998">Cell outer membrane</keyword>
<dbReference type="InterPro" id="IPR054765">
    <property type="entry name" value="SLBB_dom"/>
</dbReference>
<name>A0ABQ6F687_9RHOO</name>
<dbReference type="PANTHER" id="PTHR33619">
    <property type="entry name" value="POLYSACCHARIDE EXPORT PROTEIN GFCE-RELATED"/>
    <property type="match status" value="1"/>
</dbReference>
<comment type="similarity">
    <text evidence="2">Belongs to the BexD/CtrA/VexA family.</text>
</comment>
<reference evidence="20" key="1">
    <citation type="journal article" date="2019" name="Int. J. Syst. Evol. Microbiol.">
        <title>The Global Catalogue of Microorganisms (GCM) 10K type strain sequencing project: providing services to taxonomists for standard genome sequencing and annotation.</title>
        <authorList>
            <consortium name="The Broad Institute Genomics Platform"/>
            <consortium name="The Broad Institute Genome Sequencing Center for Infectious Disease"/>
            <person name="Wu L."/>
            <person name="Ma J."/>
        </authorList>
    </citation>
    <scope>NUCLEOTIDE SEQUENCE [LARGE SCALE GENOMIC DNA]</scope>
    <source>
        <strain evidence="20">NBRC 102407</strain>
    </source>
</reference>
<keyword evidence="9" id="KW-0406">Ion transport</keyword>
<keyword evidence="4" id="KW-1134">Transmembrane beta strand</keyword>
<accession>A0ABQ6F687</accession>
<dbReference type="EMBL" id="BSPX01000002">
    <property type="protein sequence ID" value="GLT20766.1"/>
    <property type="molecule type" value="Genomic_DNA"/>
</dbReference>
<comment type="subcellular location">
    <subcellularLocation>
        <location evidence="1">Cell outer membrane</location>
        <topology evidence="1">Multi-pass membrane protein</topology>
    </subcellularLocation>
</comment>
<dbReference type="PROSITE" id="PS51257">
    <property type="entry name" value="PROKAR_LIPOPROTEIN"/>
    <property type="match status" value="1"/>
</dbReference>
<dbReference type="NCBIfam" id="NF011658">
    <property type="entry name" value="PRK15078.1"/>
    <property type="match status" value="1"/>
</dbReference>
<keyword evidence="20" id="KW-1185">Reference proteome</keyword>
<evidence type="ECO:0000256" key="5">
    <source>
        <dbReference type="ARBA" id="ARBA00022597"/>
    </source>
</evidence>
<dbReference type="Pfam" id="PF18412">
    <property type="entry name" value="Wza_C"/>
    <property type="match status" value="1"/>
</dbReference>
<keyword evidence="11" id="KW-0472">Membrane</keyword>
<feature type="domain" description="Outer-membrane lipoprotein Wza C-terminal" evidence="17">
    <location>
        <begin position="361"/>
        <end position="382"/>
    </location>
</feature>
<evidence type="ECO:0000256" key="11">
    <source>
        <dbReference type="ARBA" id="ARBA00023136"/>
    </source>
</evidence>
<evidence type="ECO:0000256" key="9">
    <source>
        <dbReference type="ARBA" id="ARBA00023065"/>
    </source>
</evidence>
<dbReference type="Pfam" id="PF22461">
    <property type="entry name" value="SLBB_2"/>
    <property type="match status" value="2"/>
</dbReference>
<dbReference type="Pfam" id="PF02563">
    <property type="entry name" value="Poly_export"/>
    <property type="match status" value="1"/>
</dbReference>
<evidence type="ECO:0000256" key="10">
    <source>
        <dbReference type="ARBA" id="ARBA00023114"/>
    </source>
</evidence>
<evidence type="ECO:0000313" key="20">
    <source>
        <dbReference type="Proteomes" id="UP001157167"/>
    </source>
</evidence>
<feature type="domain" description="SLBB" evidence="18">
    <location>
        <begin position="190"/>
        <end position="268"/>
    </location>
</feature>
<dbReference type="Gene3D" id="3.30.1950.10">
    <property type="entry name" value="wza like domain"/>
    <property type="match status" value="1"/>
</dbReference>
<comment type="caution">
    <text evidence="19">The sequence shown here is derived from an EMBL/GenBank/DDBJ whole genome shotgun (WGS) entry which is preliminary data.</text>
</comment>
<keyword evidence="5" id="KW-0762">Sugar transport</keyword>
<dbReference type="PANTHER" id="PTHR33619:SF3">
    <property type="entry name" value="POLYSACCHARIDE EXPORT PROTEIN GFCE-RELATED"/>
    <property type="match status" value="1"/>
</dbReference>
<evidence type="ECO:0000256" key="12">
    <source>
        <dbReference type="ARBA" id="ARBA00023139"/>
    </source>
</evidence>
<proteinExistence type="inferred from homology"/>
<organism evidence="19 20">
    <name type="scientific">Zoogloea oryzae</name>
    <dbReference type="NCBI Taxonomy" id="310767"/>
    <lineage>
        <taxon>Bacteria</taxon>
        <taxon>Pseudomonadati</taxon>
        <taxon>Pseudomonadota</taxon>
        <taxon>Betaproteobacteria</taxon>
        <taxon>Rhodocyclales</taxon>
        <taxon>Zoogloeaceae</taxon>
        <taxon>Zoogloea</taxon>
    </lineage>
</organism>
<evidence type="ECO:0000259" key="18">
    <source>
        <dbReference type="Pfam" id="PF22461"/>
    </source>
</evidence>
<keyword evidence="12" id="KW-0564">Palmitate</keyword>